<organism evidence="6 7">
    <name type="scientific">Candidatus Woesebacteria bacterium RIFCSPHIGHO2_12_FULL_41_24</name>
    <dbReference type="NCBI Taxonomy" id="1802510"/>
    <lineage>
        <taxon>Bacteria</taxon>
        <taxon>Candidatus Woeseibacteriota</taxon>
    </lineage>
</organism>
<evidence type="ECO:0000256" key="2">
    <source>
        <dbReference type="ARBA" id="ARBA00022692"/>
    </source>
</evidence>
<evidence type="ECO:0000256" key="5">
    <source>
        <dbReference type="SAM" id="Phobius"/>
    </source>
</evidence>
<reference evidence="6 7" key="1">
    <citation type="journal article" date="2016" name="Nat. Commun.">
        <title>Thousands of microbial genomes shed light on interconnected biogeochemical processes in an aquifer system.</title>
        <authorList>
            <person name="Anantharaman K."/>
            <person name="Brown C.T."/>
            <person name="Hug L.A."/>
            <person name="Sharon I."/>
            <person name="Castelle C.J."/>
            <person name="Probst A.J."/>
            <person name="Thomas B.C."/>
            <person name="Singh A."/>
            <person name="Wilkins M.J."/>
            <person name="Karaoz U."/>
            <person name="Brodie E.L."/>
            <person name="Williams K.H."/>
            <person name="Hubbard S.S."/>
            <person name="Banfield J.F."/>
        </authorList>
    </citation>
    <scope>NUCLEOTIDE SEQUENCE [LARGE SCALE GENOMIC DNA]</scope>
</reference>
<evidence type="ECO:0000313" key="6">
    <source>
        <dbReference type="EMBL" id="OGM55416.1"/>
    </source>
</evidence>
<dbReference type="EMBL" id="MGGW01000003">
    <property type="protein sequence ID" value="OGM55416.1"/>
    <property type="molecule type" value="Genomic_DNA"/>
</dbReference>
<comment type="caution">
    <text evidence="6">The sequence shown here is derived from an EMBL/GenBank/DDBJ whole genome shotgun (WGS) entry which is preliminary data.</text>
</comment>
<evidence type="ECO:0000256" key="4">
    <source>
        <dbReference type="ARBA" id="ARBA00023136"/>
    </source>
</evidence>
<evidence type="ECO:0000313" key="7">
    <source>
        <dbReference type="Proteomes" id="UP000178603"/>
    </source>
</evidence>
<keyword evidence="4 5" id="KW-0472">Membrane</keyword>
<dbReference type="Gene3D" id="1.10.357.140">
    <property type="entry name" value="UbiA prenyltransferase"/>
    <property type="match status" value="1"/>
</dbReference>
<evidence type="ECO:0000256" key="3">
    <source>
        <dbReference type="ARBA" id="ARBA00022989"/>
    </source>
</evidence>
<dbReference type="InterPro" id="IPR044878">
    <property type="entry name" value="UbiA_sf"/>
</dbReference>
<feature type="transmembrane region" description="Helical" evidence="5">
    <location>
        <begin position="246"/>
        <end position="266"/>
    </location>
</feature>
<comment type="subcellular location">
    <subcellularLocation>
        <location evidence="1">Membrane</location>
        <topology evidence="1">Multi-pass membrane protein</topology>
    </subcellularLocation>
</comment>
<gene>
    <name evidence="6" type="ORF">A3E44_04995</name>
</gene>
<dbReference type="Proteomes" id="UP000178603">
    <property type="component" value="Unassembled WGS sequence"/>
</dbReference>
<feature type="transmembrane region" description="Helical" evidence="5">
    <location>
        <begin position="161"/>
        <end position="177"/>
    </location>
</feature>
<feature type="transmembrane region" description="Helical" evidence="5">
    <location>
        <begin position="134"/>
        <end position="155"/>
    </location>
</feature>
<protein>
    <recommendedName>
        <fullName evidence="8">Decaprenyl-phosphate phosphoribosyltransferase</fullName>
    </recommendedName>
</protein>
<feature type="transmembrane region" description="Helical" evidence="5">
    <location>
        <begin position="286"/>
        <end position="307"/>
    </location>
</feature>
<dbReference type="Pfam" id="PF01040">
    <property type="entry name" value="UbiA"/>
    <property type="match status" value="1"/>
</dbReference>
<evidence type="ECO:0000256" key="1">
    <source>
        <dbReference type="ARBA" id="ARBA00004141"/>
    </source>
</evidence>
<dbReference type="GO" id="GO:0016765">
    <property type="term" value="F:transferase activity, transferring alkyl or aryl (other than methyl) groups"/>
    <property type="evidence" value="ECO:0007669"/>
    <property type="project" value="InterPro"/>
</dbReference>
<keyword evidence="3 5" id="KW-1133">Transmembrane helix</keyword>
<feature type="transmembrane region" description="Helical" evidence="5">
    <location>
        <begin position="40"/>
        <end position="59"/>
    </location>
</feature>
<feature type="transmembrane region" description="Helical" evidence="5">
    <location>
        <begin position="110"/>
        <end position="127"/>
    </location>
</feature>
<feature type="transmembrane region" description="Helical" evidence="5">
    <location>
        <begin position="79"/>
        <end position="104"/>
    </location>
</feature>
<name>A0A1F8AUK7_9BACT</name>
<dbReference type="CDD" id="cd13963">
    <property type="entry name" value="PT_UbiA_2"/>
    <property type="match status" value="1"/>
</dbReference>
<feature type="transmembrane region" description="Helical" evidence="5">
    <location>
        <begin position="204"/>
        <end position="226"/>
    </location>
</feature>
<sequence>MAYLPIEIIKLTRPIHWIKNLSVFAALLFSGSLLDRNLFVFSFYAFIVFSIAASATYVFNDVLDAKNDKLHPTKKNRPVAANTVSPTVATSIAAILAFLSLFMANRAGDLFFALILGYLFLQLIYSLGIKNIAVADILIIASGFIIRVYAGAVVIDAHLSVWFLLCVVSTALFLASGKRRAELNFVKATKLETRKSLNHYQKELLNSYVTMFGNASWMSWALFTFFESPKASLPIWLLLAEISRTTTINKLLMITIPIVIFGIMRYQKLIFEGRSEAPEKLLLTDVSLVASVILWTLAMIFILYTGVSVAGV</sequence>
<accession>A0A1F8AUK7</accession>
<evidence type="ECO:0008006" key="8">
    <source>
        <dbReference type="Google" id="ProtNLM"/>
    </source>
</evidence>
<proteinExistence type="predicted"/>
<dbReference type="InterPro" id="IPR000537">
    <property type="entry name" value="UbiA_prenyltransferase"/>
</dbReference>
<keyword evidence="2 5" id="KW-0812">Transmembrane</keyword>
<dbReference type="AlphaFoldDB" id="A0A1F8AUK7"/>
<dbReference type="GO" id="GO:0016020">
    <property type="term" value="C:membrane"/>
    <property type="evidence" value="ECO:0007669"/>
    <property type="project" value="UniProtKB-SubCell"/>
</dbReference>